<protein>
    <submittedName>
        <fullName evidence="2">Uncharacterized protein</fullName>
    </submittedName>
</protein>
<feature type="compositionally biased region" description="Polar residues" evidence="1">
    <location>
        <begin position="1"/>
        <end position="10"/>
    </location>
</feature>
<reference evidence="2 3" key="1">
    <citation type="submission" date="2018-05" db="EMBL/GenBank/DDBJ databases">
        <title>Draft genome sequence of Scytalidium lignicola DSM 105466, a ubiquitous saprotrophic fungus.</title>
        <authorList>
            <person name="Buettner E."/>
            <person name="Gebauer A.M."/>
            <person name="Hofrichter M."/>
            <person name="Liers C."/>
            <person name="Kellner H."/>
        </authorList>
    </citation>
    <scope>NUCLEOTIDE SEQUENCE [LARGE SCALE GENOMIC DNA]</scope>
    <source>
        <strain evidence="2 3">DSM 105466</strain>
    </source>
</reference>
<keyword evidence="3" id="KW-1185">Reference proteome</keyword>
<dbReference type="Proteomes" id="UP000258309">
    <property type="component" value="Unassembled WGS sequence"/>
</dbReference>
<dbReference type="EMBL" id="NCSJ02000287">
    <property type="protein sequence ID" value="RFU26065.1"/>
    <property type="molecule type" value="Genomic_DNA"/>
</dbReference>
<gene>
    <name evidence="2" type="ORF">B7463_g10279</name>
</gene>
<sequence>MATFQLQERQLSPDWEDDILESQPPDGELSQTIEVQPPFTPQPSTSQSSTNPPPLEPLNLQPSQRSRPIKSIWTIEMEFKSEAWAAVVEKINHIDGITSITAKEARSKLDWYKSIYKE</sequence>
<feature type="non-terminal residue" evidence="2">
    <location>
        <position position="1"/>
    </location>
</feature>
<name>A0A3E2GY25_SCYLI</name>
<feature type="region of interest" description="Disordered" evidence="1">
    <location>
        <begin position="1"/>
        <end position="65"/>
    </location>
</feature>
<feature type="non-terminal residue" evidence="2">
    <location>
        <position position="118"/>
    </location>
</feature>
<dbReference type="OrthoDB" id="5430673at2759"/>
<evidence type="ECO:0000313" key="3">
    <source>
        <dbReference type="Proteomes" id="UP000258309"/>
    </source>
</evidence>
<comment type="caution">
    <text evidence="2">The sequence shown here is derived from an EMBL/GenBank/DDBJ whole genome shotgun (WGS) entry which is preliminary data.</text>
</comment>
<organism evidence="2 3">
    <name type="scientific">Scytalidium lignicola</name>
    <name type="common">Hyphomycete</name>
    <dbReference type="NCBI Taxonomy" id="5539"/>
    <lineage>
        <taxon>Eukaryota</taxon>
        <taxon>Fungi</taxon>
        <taxon>Dikarya</taxon>
        <taxon>Ascomycota</taxon>
        <taxon>Pezizomycotina</taxon>
        <taxon>Leotiomycetes</taxon>
        <taxon>Leotiomycetes incertae sedis</taxon>
        <taxon>Scytalidium</taxon>
    </lineage>
</organism>
<accession>A0A3E2GY25</accession>
<evidence type="ECO:0000313" key="2">
    <source>
        <dbReference type="EMBL" id="RFU26065.1"/>
    </source>
</evidence>
<evidence type="ECO:0000256" key="1">
    <source>
        <dbReference type="SAM" id="MobiDB-lite"/>
    </source>
</evidence>
<proteinExistence type="predicted"/>
<dbReference type="AlphaFoldDB" id="A0A3E2GY25"/>